<name>A0ABT2M8P5_9MYCO</name>
<dbReference type="EMBL" id="JAODWD010000002">
    <property type="protein sequence ID" value="MCT7658638.1"/>
    <property type="molecule type" value="Genomic_DNA"/>
</dbReference>
<dbReference type="RefSeq" id="WP_260992677.1">
    <property type="nucleotide sequence ID" value="NZ_JAODWD010000002.1"/>
</dbReference>
<evidence type="ECO:0000313" key="2">
    <source>
        <dbReference type="Proteomes" id="UP001206639"/>
    </source>
</evidence>
<proteinExistence type="predicted"/>
<evidence type="ECO:0008006" key="3">
    <source>
        <dbReference type="Google" id="ProtNLM"/>
    </source>
</evidence>
<reference evidence="2" key="1">
    <citation type="submission" date="2023-07" db="EMBL/GenBank/DDBJ databases">
        <authorList>
            <person name="Deng Y."/>
            <person name="Zhang Y.-Q."/>
        </authorList>
    </citation>
    <scope>NUCLEOTIDE SEQUENCE [LARGE SCALE GENOMIC DNA]</scope>
    <source>
        <strain evidence="2">CPCC 205710</strain>
    </source>
</reference>
<evidence type="ECO:0000313" key="1">
    <source>
        <dbReference type="EMBL" id="MCT7658638.1"/>
    </source>
</evidence>
<dbReference type="Proteomes" id="UP001206639">
    <property type="component" value="Unassembled WGS sequence"/>
</dbReference>
<sequence length="88" mass="9262">MPKENSRAATLTGLALAGTGVAHFVAPQLFESITEPAFPRNTRNFIYLNGGIETALGLGLAAQKTRKAALVGLVGYAAYLATNSVRNR</sequence>
<organism evidence="1 2">
    <name type="scientific">Mycobacterium deserti</name>
    <dbReference type="NCBI Taxonomy" id="2978347"/>
    <lineage>
        <taxon>Bacteria</taxon>
        <taxon>Bacillati</taxon>
        <taxon>Actinomycetota</taxon>
        <taxon>Actinomycetes</taxon>
        <taxon>Mycobacteriales</taxon>
        <taxon>Mycobacteriaceae</taxon>
        <taxon>Mycobacterium</taxon>
    </lineage>
</organism>
<protein>
    <recommendedName>
        <fullName evidence="3">DoxX family membrane protein</fullName>
    </recommendedName>
</protein>
<gene>
    <name evidence="1" type="ORF">N4S67_09415</name>
</gene>
<accession>A0ABT2M8P5</accession>
<comment type="caution">
    <text evidence="1">The sequence shown here is derived from an EMBL/GenBank/DDBJ whole genome shotgun (WGS) entry which is preliminary data.</text>
</comment>
<keyword evidence="2" id="KW-1185">Reference proteome</keyword>